<comment type="caution">
    <text evidence="1">The sequence shown here is derived from an EMBL/GenBank/DDBJ whole genome shotgun (WGS) entry which is preliminary data.</text>
</comment>
<protein>
    <submittedName>
        <fullName evidence="1">Uncharacterized protein</fullName>
    </submittedName>
</protein>
<organism evidence="1 2">
    <name type="scientific">[Clostridium] methylpentosum DSM 5476</name>
    <dbReference type="NCBI Taxonomy" id="537013"/>
    <lineage>
        <taxon>Bacteria</taxon>
        <taxon>Bacillati</taxon>
        <taxon>Bacillota</taxon>
        <taxon>Clostridia</taxon>
        <taxon>Eubacteriales</taxon>
        <taxon>Oscillospiraceae</taxon>
        <taxon>Oscillospiraceae incertae sedis</taxon>
    </lineage>
</organism>
<dbReference type="Proteomes" id="UP000003340">
    <property type="component" value="Unassembled WGS sequence"/>
</dbReference>
<sequence length="42" mass="4765">MSALTRRCGLKYTEVYQHCMDQKSAPSRVLIGIEKASYSMNP</sequence>
<keyword evidence="2" id="KW-1185">Reference proteome</keyword>
<dbReference type="HOGENOM" id="CLU_3249576_0_0_9"/>
<reference evidence="1 2" key="2">
    <citation type="submission" date="2009-02" db="EMBL/GenBank/DDBJ databases">
        <title>Draft genome sequence of Clostridium methylpentosum (DSM 5476).</title>
        <authorList>
            <person name="Sudarsanam P."/>
            <person name="Ley R."/>
            <person name="Guruge J."/>
            <person name="Turnbaugh P.J."/>
            <person name="Mahowald M."/>
            <person name="Liep D."/>
            <person name="Gordon J."/>
        </authorList>
    </citation>
    <scope>NUCLEOTIDE SEQUENCE [LARGE SCALE GENOMIC DNA]</scope>
    <source>
        <strain evidence="1 2">DSM 5476</strain>
    </source>
</reference>
<dbReference type="AlphaFoldDB" id="C0EB35"/>
<name>C0EB35_9FIRM</name>
<gene>
    <name evidence="1" type="ORF">CLOSTMETH_01052</name>
</gene>
<evidence type="ECO:0000313" key="1">
    <source>
        <dbReference type="EMBL" id="EEG31255.1"/>
    </source>
</evidence>
<dbReference type="STRING" id="537013.CLOSTMETH_01052"/>
<reference evidence="1 2" key="1">
    <citation type="submission" date="2009-01" db="EMBL/GenBank/DDBJ databases">
        <authorList>
            <person name="Fulton L."/>
            <person name="Clifton S."/>
            <person name="Fulton B."/>
            <person name="Xu J."/>
            <person name="Minx P."/>
            <person name="Pepin K.H."/>
            <person name="Johnson M."/>
            <person name="Bhonagiri V."/>
            <person name="Nash W.E."/>
            <person name="Mardis E.R."/>
            <person name="Wilson R.K."/>
        </authorList>
    </citation>
    <scope>NUCLEOTIDE SEQUENCE [LARGE SCALE GENOMIC DNA]</scope>
    <source>
        <strain evidence="1 2">DSM 5476</strain>
    </source>
</reference>
<dbReference type="EMBL" id="ACEC01000040">
    <property type="protein sequence ID" value="EEG31255.1"/>
    <property type="molecule type" value="Genomic_DNA"/>
</dbReference>
<proteinExistence type="predicted"/>
<evidence type="ECO:0000313" key="2">
    <source>
        <dbReference type="Proteomes" id="UP000003340"/>
    </source>
</evidence>
<accession>C0EB35</accession>